<reference evidence="1 2" key="1">
    <citation type="submission" date="2018-08" db="EMBL/GenBank/DDBJ databases">
        <title>Bacillus chawlae sp. nov., Bacillus glennii sp. nov., and Bacillus saganii sp. nov. Isolated from the Vehicle Assembly Building at Kennedy Space Center where the Viking Spacecraft were Assembled.</title>
        <authorList>
            <person name="Seuylemezian A."/>
            <person name="Vaishampayan P."/>
        </authorList>
    </citation>
    <scope>NUCLEOTIDE SEQUENCE [LARGE SCALE GENOMIC DNA]</scope>
    <source>
        <strain evidence="1 2">V44-8</strain>
    </source>
</reference>
<sequence length="62" mass="6836">MSAKGKQCHPWIWKTAFPRKVNPGNAFISSVVACFVAEWKLSAGTLALSLTFKINPARGRVF</sequence>
<dbReference type="AlphaFoldDB" id="A0A372LCQ4"/>
<dbReference type="EMBL" id="QVTD01000006">
    <property type="protein sequence ID" value="RFU63468.1"/>
    <property type="molecule type" value="Genomic_DNA"/>
</dbReference>
<accession>A0A372LCQ4</accession>
<name>A0A372LCQ4_9BACI</name>
<evidence type="ECO:0000313" key="1">
    <source>
        <dbReference type="EMBL" id="RFU63468.1"/>
    </source>
</evidence>
<dbReference type="PROSITE" id="PS51257">
    <property type="entry name" value="PROKAR_LIPOPROTEIN"/>
    <property type="match status" value="1"/>
</dbReference>
<proteinExistence type="predicted"/>
<gene>
    <name evidence="1" type="ORF">D0466_12105</name>
</gene>
<evidence type="ECO:0000313" key="2">
    <source>
        <dbReference type="Proteomes" id="UP000262939"/>
    </source>
</evidence>
<keyword evidence="2" id="KW-1185">Reference proteome</keyword>
<comment type="caution">
    <text evidence="1">The sequence shown here is derived from an EMBL/GenBank/DDBJ whole genome shotgun (WGS) entry which is preliminary data.</text>
</comment>
<organism evidence="1 2">
    <name type="scientific">Peribacillus glennii</name>
    <dbReference type="NCBI Taxonomy" id="2303991"/>
    <lineage>
        <taxon>Bacteria</taxon>
        <taxon>Bacillati</taxon>
        <taxon>Bacillota</taxon>
        <taxon>Bacilli</taxon>
        <taxon>Bacillales</taxon>
        <taxon>Bacillaceae</taxon>
        <taxon>Peribacillus</taxon>
    </lineage>
</organism>
<dbReference type="Proteomes" id="UP000262939">
    <property type="component" value="Unassembled WGS sequence"/>
</dbReference>
<protein>
    <submittedName>
        <fullName evidence="1">Uncharacterized protein</fullName>
    </submittedName>
</protein>